<dbReference type="GO" id="GO:0006508">
    <property type="term" value="P:proteolysis"/>
    <property type="evidence" value="ECO:0007669"/>
    <property type="project" value="InterPro"/>
</dbReference>
<gene>
    <name evidence="2" type="ORF">METZ01_LOCUS446086</name>
</gene>
<feature type="non-terminal residue" evidence="2">
    <location>
        <position position="138"/>
    </location>
</feature>
<dbReference type="Gene3D" id="3.40.220.10">
    <property type="entry name" value="Leucine Aminopeptidase, subunit E, domain 1"/>
    <property type="match status" value="1"/>
</dbReference>
<protein>
    <recommendedName>
        <fullName evidence="1">Peptidase M17 leucyl aminopeptidase N-terminal domain-containing protein</fullName>
    </recommendedName>
</protein>
<evidence type="ECO:0000313" key="2">
    <source>
        <dbReference type="EMBL" id="SVD93232.1"/>
    </source>
</evidence>
<sequence>MDITFAKPSYPSAGALVTLAAEESGLTTTGTKLDRKTRGALTRAMKTEKFTGKSGQFLAILAPTGLRADRVILVGVGKGKAFDSVSAEKLGGLVTGKLKSLGASNAALAIEAIPGSALGISDIAAHMAYGASLRGYRF</sequence>
<feature type="domain" description="Peptidase M17 leucyl aminopeptidase N-terminal" evidence="1">
    <location>
        <begin position="22"/>
        <end position="138"/>
    </location>
</feature>
<dbReference type="EMBL" id="UINC01182809">
    <property type="protein sequence ID" value="SVD93232.1"/>
    <property type="molecule type" value="Genomic_DNA"/>
</dbReference>
<organism evidence="2">
    <name type="scientific">marine metagenome</name>
    <dbReference type="NCBI Taxonomy" id="408172"/>
    <lineage>
        <taxon>unclassified sequences</taxon>
        <taxon>metagenomes</taxon>
        <taxon>ecological metagenomes</taxon>
    </lineage>
</organism>
<dbReference type="InterPro" id="IPR008283">
    <property type="entry name" value="Peptidase_M17_N"/>
</dbReference>
<proteinExistence type="predicted"/>
<dbReference type="Pfam" id="PF02789">
    <property type="entry name" value="Peptidase_M17_N"/>
    <property type="match status" value="1"/>
</dbReference>
<dbReference type="SUPFAM" id="SSF52949">
    <property type="entry name" value="Macro domain-like"/>
    <property type="match status" value="1"/>
</dbReference>
<accession>A0A382ZCM7</accession>
<dbReference type="InterPro" id="IPR043472">
    <property type="entry name" value="Macro_dom-like"/>
</dbReference>
<reference evidence="2" key="1">
    <citation type="submission" date="2018-05" db="EMBL/GenBank/DDBJ databases">
        <authorList>
            <person name="Lanie J.A."/>
            <person name="Ng W.-L."/>
            <person name="Kazmierczak K.M."/>
            <person name="Andrzejewski T.M."/>
            <person name="Davidsen T.M."/>
            <person name="Wayne K.J."/>
            <person name="Tettelin H."/>
            <person name="Glass J.I."/>
            <person name="Rusch D."/>
            <person name="Podicherti R."/>
            <person name="Tsui H.-C.T."/>
            <person name="Winkler M.E."/>
        </authorList>
    </citation>
    <scope>NUCLEOTIDE SEQUENCE</scope>
</reference>
<dbReference type="AlphaFoldDB" id="A0A382ZCM7"/>
<dbReference type="GO" id="GO:0070006">
    <property type="term" value="F:metalloaminopeptidase activity"/>
    <property type="evidence" value="ECO:0007669"/>
    <property type="project" value="InterPro"/>
</dbReference>
<evidence type="ECO:0000259" key="1">
    <source>
        <dbReference type="Pfam" id="PF02789"/>
    </source>
</evidence>
<name>A0A382ZCM7_9ZZZZ</name>